<dbReference type="Proteomes" id="UP000076630">
    <property type="component" value="Unassembled WGS sequence"/>
</dbReference>
<evidence type="ECO:0000313" key="3">
    <source>
        <dbReference type="EMBL" id="KZE76299.1"/>
    </source>
</evidence>
<dbReference type="OrthoDB" id="1000417at2"/>
<dbReference type="GO" id="GO:0032259">
    <property type="term" value="P:methylation"/>
    <property type="evidence" value="ECO:0007669"/>
    <property type="project" value="UniProtKB-KW"/>
</dbReference>
<comment type="caution">
    <text evidence="3">The sequence shown here is derived from an EMBL/GenBank/DDBJ whole genome shotgun (WGS) entry which is preliminary data.</text>
</comment>
<dbReference type="AlphaFoldDB" id="A0A161RXJ7"/>
<sequence length="392" mass="45315">MKTELFLQQEVQQYIHDHLDSDISKMAFKKSPFEDIDIIDLLTQIESKKKSKDKLPTWFNTNNILFPKKLSIEQTSSEQCAHYKASLFRGESIIDLTGGFGIDCYYFSKNFKHVLHCEMQEDLSEIVRLNNSALAVQNLQCHTGDSLVYLKDNAHTWDYIYVDPHRRNDAKEKVFFLSDCAPNVPEHLDLLFSRSNNIVIKTSPLLDIHAGINELTNVKSIHIVALQNEVKELLWHLEKDYTGPISLIAANITKEETQIFSTTLDSDSEAKFSEPLQYLYEPNAAILKTGKFNEVSTNYELYKLHPHSHLYTNEQLIPFAGRSFKIKQILPYNKQTAKEYLTNLKANVTIRNFPLKVEEIRKKWKIKDGGDTYLFFTTNLKNEKIIIVTTKA</sequence>
<keyword evidence="3" id="KW-0808">Transferase</keyword>
<organism evidence="3 4">
    <name type="scientific">Myroides marinus</name>
    <dbReference type="NCBI Taxonomy" id="703342"/>
    <lineage>
        <taxon>Bacteria</taxon>
        <taxon>Pseudomonadati</taxon>
        <taxon>Bacteroidota</taxon>
        <taxon>Flavobacteriia</taxon>
        <taxon>Flavobacteriales</taxon>
        <taxon>Flavobacteriaceae</taxon>
        <taxon>Myroides</taxon>
    </lineage>
</organism>
<dbReference type="EMBL" id="LQNU01000077">
    <property type="protein sequence ID" value="KZE76299.1"/>
    <property type="molecule type" value="Genomic_DNA"/>
</dbReference>
<dbReference type="Gene3D" id="1.10.10.1110">
    <property type="entry name" value="Methyltransferase PG1098, N-terminal domain"/>
    <property type="match status" value="1"/>
</dbReference>
<dbReference type="GO" id="GO:0008168">
    <property type="term" value="F:methyltransferase activity"/>
    <property type="evidence" value="ECO:0007669"/>
    <property type="project" value="UniProtKB-KW"/>
</dbReference>
<gene>
    <name evidence="3" type="ORF">AV926_15950</name>
</gene>
<evidence type="ECO:0000259" key="1">
    <source>
        <dbReference type="Pfam" id="PF18096"/>
    </source>
</evidence>
<feature type="domain" description="THUMP-like" evidence="1">
    <location>
        <begin position="321"/>
        <end position="391"/>
    </location>
</feature>
<keyword evidence="4" id="KW-1185">Reference proteome</keyword>
<accession>A0A161RXJ7</accession>
<dbReference type="InterPro" id="IPR041497">
    <property type="entry name" value="Thump-like"/>
</dbReference>
<keyword evidence="3" id="KW-0489">Methyltransferase</keyword>
<evidence type="ECO:0000259" key="2">
    <source>
        <dbReference type="Pfam" id="PF22013"/>
    </source>
</evidence>
<dbReference type="InterPro" id="IPR029063">
    <property type="entry name" value="SAM-dependent_MTases_sf"/>
</dbReference>
<dbReference type="InterPro" id="IPR054168">
    <property type="entry name" value="PG_1098_Fer"/>
</dbReference>
<dbReference type="Gene3D" id="3.40.50.150">
    <property type="entry name" value="Vaccinia Virus protein VP39"/>
    <property type="match status" value="1"/>
</dbReference>
<name>A0A161RXJ7_9FLAO</name>
<dbReference type="Pfam" id="PF22013">
    <property type="entry name" value="PG_1098_Fer"/>
    <property type="match status" value="1"/>
</dbReference>
<dbReference type="SUPFAM" id="SSF53335">
    <property type="entry name" value="S-adenosyl-L-methionine-dependent methyltransferases"/>
    <property type="match status" value="1"/>
</dbReference>
<protein>
    <submittedName>
        <fullName evidence="3">SAM-dependent methyltransferase</fullName>
    </submittedName>
</protein>
<reference evidence="3 4" key="1">
    <citation type="submission" date="2016-01" db="EMBL/GenBank/DDBJ databases">
        <title>Whole genome sequencing of Myroides marinus L41.</title>
        <authorList>
            <person name="Hong K.W."/>
        </authorList>
    </citation>
    <scope>NUCLEOTIDE SEQUENCE [LARGE SCALE GENOMIC DNA]</scope>
    <source>
        <strain evidence="3 4">L41</strain>
    </source>
</reference>
<dbReference type="RefSeq" id="WP_038986852.1">
    <property type="nucleotide sequence ID" value="NZ_JWJO01000035.1"/>
</dbReference>
<feature type="domain" description="PG-1098 ferredoxin-like" evidence="2">
    <location>
        <begin position="278"/>
        <end position="317"/>
    </location>
</feature>
<proteinExistence type="predicted"/>
<dbReference type="Pfam" id="PF18096">
    <property type="entry name" value="Thump_like"/>
    <property type="match status" value="1"/>
</dbReference>
<evidence type="ECO:0000313" key="4">
    <source>
        <dbReference type="Proteomes" id="UP000076630"/>
    </source>
</evidence>